<dbReference type="InterPro" id="IPR011051">
    <property type="entry name" value="RmlC_Cupin_sf"/>
</dbReference>
<proteinExistence type="predicted"/>
<evidence type="ECO:0000313" key="3">
    <source>
        <dbReference type="Proteomes" id="UP000244073"/>
    </source>
</evidence>
<gene>
    <name evidence="2" type="ORF">P175DRAFT_0499330</name>
</gene>
<evidence type="ECO:0000259" key="1">
    <source>
        <dbReference type="Pfam" id="PF07883"/>
    </source>
</evidence>
<dbReference type="SUPFAM" id="SSF51182">
    <property type="entry name" value="RmlC-like cupins"/>
    <property type="match status" value="1"/>
</dbReference>
<dbReference type="EMBL" id="MSFN02000002">
    <property type="protein sequence ID" value="PTU22788.1"/>
    <property type="molecule type" value="Genomic_DNA"/>
</dbReference>
<accession>A0A2T5M2N0</accession>
<sequence length="210" mass="23633">MTSLVASSFFPKVGHCLPTTNQQDLSYFLILIMFIRPPLEIQVTSRQIPQWNCIPNTSIQSKPLMIYHQAFEASPEELKQHFRMVGEVTPGWVYTMYSQTHFHSTTHEVLGVVSGSAYLCFGGEGNPGRFETRVEKGDMIIIPAGVGHRLLHEPDLDKGSFKMVGAYPQNKTWDMCYGQSGDEEKCRNIESLGWFQADPLYGTDGPALRV</sequence>
<dbReference type="PANTHER" id="PTHR36448">
    <property type="entry name" value="BLR7373 PROTEIN"/>
    <property type="match status" value="1"/>
</dbReference>
<dbReference type="Proteomes" id="UP000244073">
    <property type="component" value="Unassembled WGS sequence"/>
</dbReference>
<dbReference type="InterPro" id="IPR014710">
    <property type="entry name" value="RmlC-like_jellyroll"/>
</dbReference>
<dbReference type="InterPro" id="IPR013096">
    <property type="entry name" value="Cupin_2"/>
</dbReference>
<dbReference type="OrthoDB" id="2589563at2759"/>
<dbReference type="Pfam" id="PF07883">
    <property type="entry name" value="Cupin_2"/>
    <property type="match status" value="1"/>
</dbReference>
<dbReference type="Gene3D" id="2.60.120.10">
    <property type="entry name" value="Jelly Rolls"/>
    <property type="match status" value="1"/>
</dbReference>
<dbReference type="InterPro" id="IPR014500">
    <property type="entry name" value="UCP019307_cupin"/>
</dbReference>
<evidence type="ECO:0000313" key="2">
    <source>
        <dbReference type="EMBL" id="PTU22788.1"/>
    </source>
</evidence>
<protein>
    <recommendedName>
        <fullName evidence="1">Cupin type-2 domain-containing protein</fullName>
    </recommendedName>
</protein>
<dbReference type="PIRSF" id="PIRSF019307">
    <property type="entry name" value="UCP019307"/>
    <property type="match status" value="1"/>
</dbReference>
<comment type="caution">
    <text evidence="2">The sequence shown here is derived from an EMBL/GenBank/DDBJ whole genome shotgun (WGS) entry which is preliminary data.</text>
</comment>
<dbReference type="CDD" id="cd02219">
    <property type="entry name" value="cupin_YjlB-like"/>
    <property type="match status" value="1"/>
</dbReference>
<dbReference type="PANTHER" id="PTHR36448:SF3">
    <property type="entry name" value="CUPIN TYPE-2 DOMAIN-CONTAINING PROTEIN"/>
    <property type="match status" value="1"/>
</dbReference>
<dbReference type="AlphaFoldDB" id="A0A2T5M2N0"/>
<dbReference type="InterPro" id="IPR047121">
    <property type="entry name" value="YjiB-like"/>
</dbReference>
<feature type="domain" description="Cupin type-2" evidence="1">
    <location>
        <begin position="98"/>
        <end position="150"/>
    </location>
</feature>
<name>A0A2T5M2N0_9EURO</name>
<dbReference type="VEuPathDB" id="FungiDB:P175DRAFT_0499330"/>
<dbReference type="RefSeq" id="XP_040754180.1">
    <property type="nucleotide sequence ID" value="XM_040896710.1"/>
</dbReference>
<reference evidence="2 3" key="1">
    <citation type="journal article" date="2018" name="Proc. Natl. Acad. Sci. U.S.A.">
        <title>Linking secondary metabolites to gene clusters through genome sequencing of six diverse Aspergillus species.</title>
        <authorList>
            <person name="Kaerboelling I."/>
            <person name="Vesth T.C."/>
            <person name="Frisvad J.C."/>
            <person name="Nybo J.L."/>
            <person name="Theobald S."/>
            <person name="Kuo A."/>
            <person name="Bowyer P."/>
            <person name="Matsuda Y."/>
            <person name="Mondo S."/>
            <person name="Lyhne E.K."/>
            <person name="Kogle M.E."/>
            <person name="Clum A."/>
            <person name="Lipzen A."/>
            <person name="Salamov A."/>
            <person name="Ngan C.Y."/>
            <person name="Daum C."/>
            <person name="Chiniquy J."/>
            <person name="Barry K."/>
            <person name="LaButti K."/>
            <person name="Haridas S."/>
            <person name="Simmons B.A."/>
            <person name="Magnuson J.K."/>
            <person name="Mortensen U.H."/>
            <person name="Larsen T.O."/>
            <person name="Grigoriev I.V."/>
            <person name="Baker S.E."/>
            <person name="Andersen M.R."/>
        </authorList>
    </citation>
    <scope>NUCLEOTIDE SEQUENCE [LARGE SCALE GENOMIC DNA]</scope>
    <source>
        <strain evidence="2 3">IBT 24754</strain>
    </source>
</reference>
<dbReference type="GeneID" id="63813592"/>
<organism evidence="2 3">
    <name type="scientific">Aspergillus ochraceoroseus IBT 24754</name>
    <dbReference type="NCBI Taxonomy" id="1392256"/>
    <lineage>
        <taxon>Eukaryota</taxon>
        <taxon>Fungi</taxon>
        <taxon>Dikarya</taxon>
        <taxon>Ascomycota</taxon>
        <taxon>Pezizomycotina</taxon>
        <taxon>Eurotiomycetes</taxon>
        <taxon>Eurotiomycetidae</taxon>
        <taxon>Eurotiales</taxon>
        <taxon>Aspergillaceae</taxon>
        <taxon>Aspergillus</taxon>
        <taxon>Aspergillus subgen. Nidulantes</taxon>
    </lineage>
</organism>